<dbReference type="RefSeq" id="WP_189267207.1">
    <property type="nucleotide sequence ID" value="NZ_BMML01000021.1"/>
</dbReference>
<accession>A0A917XK39</accession>
<proteinExistence type="inferred from homology"/>
<protein>
    <submittedName>
        <fullName evidence="4">Thioesterase</fullName>
    </submittedName>
</protein>
<dbReference type="GO" id="GO:0016787">
    <property type="term" value="F:hydrolase activity"/>
    <property type="evidence" value="ECO:0007669"/>
    <property type="project" value="UniProtKB-KW"/>
</dbReference>
<dbReference type="InterPro" id="IPR012223">
    <property type="entry name" value="TEII"/>
</dbReference>
<dbReference type="InterPro" id="IPR029058">
    <property type="entry name" value="AB_hydrolase_fold"/>
</dbReference>
<keyword evidence="5" id="KW-1185">Reference proteome</keyword>
<dbReference type="PANTHER" id="PTHR11487">
    <property type="entry name" value="THIOESTERASE"/>
    <property type="match status" value="1"/>
</dbReference>
<dbReference type="Proteomes" id="UP000653411">
    <property type="component" value="Unassembled WGS sequence"/>
</dbReference>
<dbReference type="Pfam" id="PF00975">
    <property type="entry name" value="Thioesterase"/>
    <property type="match status" value="1"/>
</dbReference>
<evidence type="ECO:0000259" key="3">
    <source>
        <dbReference type="SMART" id="SM00824"/>
    </source>
</evidence>
<comment type="caution">
    <text evidence="4">The sequence shown here is derived from an EMBL/GenBank/DDBJ whole genome shotgun (WGS) entry which is preliminary data.</text>
</comment>
<dbReference type="InterPro" id="IPR001031">
    <property type="entry name" value="Thioesterase"/>
</dbReference>
<dbReference type="EMBL" id="BMML01000021">
    <property type="protein sequence ID" value="GGN33519.1"/>
    <property type="molecule type" value="Genomic_DNA"/>
</dbReference>
<reference evidence="4" key="1">
    <citation type="journal article" date="2014" name="Int. J. Syst. Evol. Microbiol.">
        <title>Complete genome sequence of Corynebacterium casei LMG S-19264T (=DSM 44701T), isolated from a smear-ripened cheese.</title>
        <authorList>
            <consortium name="US DOE Joint Genome Institute (JGI-PGF)"/>
            <person name="Walter F."/>
            <person name="Albersmeier A."/>
            <person name="Kalinowski J."/>
            <person name="Ruckert C."/>
        </authorList>
    </citation>
    <scope>NUCLEOTIDE SEQUENCE</scope>
    <source>
        <strain evidence="4">CGMCC 4.7110</strain>
    </source>
</reference>
<feature type="domain" description="Thioesterase TesA-like" evidence="3">
    <location>
        <begin position="22"/>
        <end position="244"/>
    </location>
</feature>
<dbReference type="PANTHER" id="PTHR11487:SF0">
    <property type="entry name" value="S-ACYL FATTY ACID SYNTHASE THIOESTERASE, MEDIUM CHAIN"/>
    <property type="match status" value="1"/>
</dbReference>
<comment type="similarity">
    <text evidence="1">Belongs to the thioesterase family.</text>
</comment>
<dbReference type="SUPFAM" id="SSF53474">
    <property type="entry name" value="alpha/beta-Hydrolases"/>
    <property type="match status" value="1"/>
</dbReference>
<sequence length="262" mass="27949">MSRPGHLRSSRRTAGTGRLRLFCFPHAGAGGSCFVRWQGVLGDVAEIVPVPLPGRGGRAREPRITTPERLLPLLLERLGPLLDRPFMLYGHSLGGHVAHAFAQAVAASGLALPERVVLGAVLPPHRPSPLLPPSPAPPSDEELLGRLVAHGMLPPAALEASAGGIWRRSTLPALRDDLRLSEALRTRGTGPLTAPVLAVAGSRDTVAPAAWVAEWRRYAPTGFALRTVPGGHLFLRERQVPELLRGEIQRLTGGFRCGSSTN</sequence>
<name>A0A917XK39_9ACTN</name>
<evidence type="ECO:0000313" key="4">
    <source>
        <dbReference type="EMBL" id="GGN33519.1"/>
    </source>
</evidence>
<evidence type="ECO:0000256" key="2">
    <source>
        <dbReference type="ARBA" id="ARBA00022801"/>
    </source>
</evidence>
<reference evidence="4" key="2">
    <citation type="submission" date="2020-09" db="EMBL/GenBank/DDBJ databases">
        <authorList>
            <person name="Sun Q."/>
            <person name="Zhou Y."/>
        </authorList>
    </citation>
    <scope>NUCLEOTIDE SEQUENCE</scope>
    <source>
        <strain evidence="4">CGMCC 4.7110</strain>
    </source>
</reference>
<gene>
    <name evidence="4" type="ORF">GCM10011578_073420</name>
</gene>
<dbReference type="InterPro" id="IPR020802">
    <property type="entry name" value="TesA-like"/>
</dbReference>
<evidence type="ECO:0000313" key="5">
    <source>
        <dbReference type="Proteomes" id="UP000653411"/>
    </source>
</evidence>
<organism evidence="4 5">
    <name type="scientific">Streptomyces fuscichromogenes</name>
    <dbReference type="NCBI Taxonomy" id="1324013"/>
    <lineage>
        <taxon>Bacteria</taxon>
        <taxon>Bacillati</taxon>
        <taxon>Actinomycetota</taxon>
        <taxon>Actinomycetes</taxon>
        <taxon>Kitasatosporales</taxon>
        <taxon>Streptomycetaceae</taxon>
        <taxon>Streptomyces</taxon>
    </lineage>
</organism>
<evidence type="ECO:0000256" key="1">
    <source>
        <dbReference type="ARBA" id="ARBA00007169"/>
    </source>
</evidence>
<dbReference type="Gene3D" id="3.40.50.1820">
    <property type="entry name" value="alpha/beta hydrolase"/>
    <property type="match status" value="1"/>
</dbReference>
<dbReference type="AlphaFoldDB" id="A0A917XK39"/>
<dbReference type="PROSITE" id="PS51257">
    <property type="entry name" value="PROKAR_LIPOPROTEIN"/>
    <property type="match status" value="1"/>
</dbReference>
<dbReference type="GO" id="GO:0008610">
    <property type="term" value="P:lipid biosynthetic process"/>
    <property type="evidence" value="ECO:0007669"/>
    <property type="project" value="TreeGrafter"/>
</dbReference>
<dbReference type="SMART" id="SM00824">
    <property type="entry name" value="PKS_TE"/>
    <property type="match status" value="1"/>
</dbReference>
<keyword evidence="2" id="KW-0378">Hydrolase</keyword>